<proteinExistence type="predicted"/>
<dbReference type="Proteomes" id="UP000187465">
    <property type="component" value="Unassembled WGS sequence"/>
</dbReference>
<evidence type="ECO:0000313" key="2">
    <source>
        <dbReference type="Proteomes" id="UP000187465"/>
    </source>
</evidence>
<comment type="caution">
    <text evidence="1">The sequence shown here is derived from an EMBL/GenBank/DDBJ whole genome shotgun (WGS) entry which is preliminary data.</text>
</comment>
<dbReference type="InterPro" id="IPR043129">
    <property type="entry name" value="ATPase_NBD"/>
</dbReference>
<evidence type="ECO:0000313" key="1">
    <source>
        <dbReference type="EMBL" id="OMD32577.1"/>
    </source>
</evidence>
<dbReference type="SUPFAM" id="SSF53067">
    <property type="entry name" value="Actin-like ATPase domain"/>
    <property type="match status" value="1"/>
</dbReference>
<organism evidence="1 2">
    <name type="scientific">Paenibacillus odorifer</name>
    <dbReference type="NCBI Taxonomy" id="189426"/>
    <lineage>
        <taxon>Bacteria</taxon>
        <taxon>Bacillati</taxon>
        <taxon>Bacillota</taxon>
        <taxon>Bacilli</taxon>
        <taxon>Bacillales</taxon>
        <taxon>Paenibacillaceae</taxon>
        <taxon>Paenibacillus</taxon>
    </lineage>
</organism>
<gene>
    <name evidence="1" type="ORF">BJP51_15875</name>
</gene>
<dbReference type="Gene3D" id="3.30.420.40">
    <property type="match status" value="2"/>
</dbReference>
<reference evidence="1 2" key="1">
    <citation type="submission" date="2016-10" db="EMBL/GenBank/DDBJ databases">
        <title>Paenibacillus species isolates.</title>
        <authorList>
            <person name="Beno S.M."/>
        </authorList>
    </citation>
    <scope>NUCLEOTIDE SEQUENCE [LARGE SCALE GENOMIC DNA]</scope>
    <source>
        <strain evidence="1 2">FSL H7-0604</strain>
    </source>
</reference>
<name>A0A1R0XBW8_9BACL</name>
<dbReference type="EMBL" id="MKQP01000017">
    <property type="protein sequence ID" value="OMD32577.1"/>
    <property type="molecule type" value="Genomic_DNA"/>
</dbReference>
<dbReference type="RefSeq" id="WP_076179052.1">
    <property type="nucleotide sequence ID" value="NZ_MKQP01000017.1"/>
</dbReference>
<sequence>MKFQFNVGNDLGNSEQDIYVDGKLVQQPNVFSIAGQIPWVDDDTDVVKNLKNIYDNLAVSIVATAGIPTGLYLIGKHALKTNGENVTNLYVKGNNSKANQTVPYVNTLGVIAARAVEKANEQGELPNEISVDVDMATALPVKQHTPSNIQTLQSNFLNSTHNVTVHLGLTKKVLVKINFIYVHVLQEGSPAVFSLQMNSSGAWRTAGYQGNNDDEKNPIFSEFGNTYSIENIDGSYFDGKNILHLDCGDGTTDTPFTRGDSVDKDFGSGVNHGVGHAIDPATNDLLALAPHAFNSVSRQQYSEILKSQFTSRKHKFLNEALQAFGPHIDNQVAQIMKHVSDQTLIIGTNDIDIIVVYGGGSILMKDKLYPKLKELADRLRIQLLYVPKEYAITLNAEGLDFFVKSPIYAALKEANMNTVKGIKTNTKNSNKEVAATNE</sequence>
<dbReference type="CDD" id="cd24023">
    <property type="entry name" value="ASKHA_NBD_ParM_Alp7A-like"/>
    <property type="match status" value="1"/>
</dbReference>
<dbReference type="AlphaFoldDB" id="A0A1R0XBW8"/>
<accession>A0A1R0XBW8</accession>
<protein>
    <recommendedName>
        <fullName evidence="3">Actin-like protein N-terminal domain-containing protein</fullName>
    </recommendedName>
</protein>
<evidence type="ECO:0008006" key="3">
    <source>
        <dbReference type="Google" id="ProtNLM"/>
    </source>
</evidence>